<evidence type="ECO:0000313" key="4">
    <source>
        <dbReference type="EMBL" id="AVO44713.1"/>
    </source>
</evidence>
<feature type="domain" description="Ubiquinol-cytochrome c chaperone" evidence="3">
    <location>
        <begin position="34"/>
        <end position="170"/>
    </location>
</feature>
<sequence length="179" mass="19877">MILSLFRRKKQDATIETLYGAIVAQARNPLFYRDHGVPDTVQGRFEMVVLHAFLVLHRLKEESEERRQLGQELFDMLFLDFDRGLRELGVSDTKVPKKIRQMGESFYGRVQAYDTALAGGEGETLEGALARNVLADLSGDTRVLAAYVRQAAAALAARPYESFLAGDIEFPAVPAGGRS</sequence>
<dbReference type="InterPro" id="IPR007129">
    <property type="entry name" value="Ubiqinol_cyt_c_chaperone_CPB3"/>
</dbReference>
<dbReference type="PIRSF" id="PIRSF032079">
    <property type="entry name" value="UCP032079"/>
    <property type="match status" value="1"/>
</dbReference>
<keyword evidence="5" id="KW-1185">Reference proteome</keyword>
<dbReference type="PANTHER" id="PTHR12184">
    <property type="entry name" value="UBIQUINOL-CYTOCHROME C REDUCTASE COMPLEX ASSEMBLY FACTOR 1 FAMILY MEMBER"/>
    <property type="match status" value="1"/>
</dbReference>
<dbReference type="KEGG" id="phr:C6569_06360"/>
<dbReference type="Proteomes" id="UP000237889">
    <property type="component" value="Chromosome"/>
</dbReference>
<reference evidence="4 5" key="1">
    <citation type="submission" date="2018-03" db="EMBL/GenBank/DDBJ databases">
        <title>Genome sequencing of Phreatobacter sp.</title>
        <authorList>
            <person name="Kim S.-J."/>
            <person name="Heo J."/>
            <person name="Kwon S.-W."/>
        </authorList>
    </citation>
    <scope>NUCLEOTIDE SEQUENCE [LARGE SCALE GENOMIC DNA]</scope>
    <source>
        <strain evidence="4 5">S-12</strain>
    </source>
</reference>
<proteinExistence type="inferred from homology"/>
<dbReference type="OrthoDB" id="7158889at2"/>
<dbReference type="InterPro" id="IPR021150">
    <property type="entry name" value="Ubiq_cyt_c_chap"/>
</dbReference>
<organism evidence="4 5">
    <name type="scientific">Phreatobacter cathodiphilus</name>
    <dbReference type="NCBI Taxonomy" id="1868589"/>
    <lineage>
        <taxon>Bacteria</taxon>
        <taxon>Pseudomonadati</taxon>
        <taxon>Pseudomonadota</taxon>
        <taxon>Alphaproteobacteria</taxon>
        <taxon>Hyphomicrobiales</taxon>
        <taxon>Phreatobacteraceae</taxon>
        <taxon>Phreatobacter</taxon>
    </lineage>
</organism>
<evidence type="ECO:0000256" key="1">
    <source>
        <dbReference type="ARBA" id="ARBA00006407"/>
    </source>
</evidence>
<accession>A0A2S0N9V9</accession>
<dbReference type="Pfam" id="PF03981">
    <property type="entry name" value="Ubiq_cyt_C_chap"/>
    <property type="match status" value="1"/>
</dbReference>
<evidence type="ECO:0000256" key="2">
    <source>
        <dbReference type="ARBA" id="ARBA00006436"/>
    </source>
</evidence>
<evidence type="ECO:0000313" key="5">
    <source>
        <dbReference type="Proteomes" id="UP000237889"/>
    </source>
</evidence>
<dbReference type="RefSeq" id="WP_106748054.1">
    <property type="nucleotide sequence ID" value="NZ_CP027668.1"/>
</dbReference>
<dbReference type="InterPro" id="IPR014569">
    <property type="entry name" value="Ubq_cyt-c_CBP3-rel"/>
</dbReference>
<comment type="similarity">
    <text evidence="1">Belongs to the CBP3 family.</text>
</comment>
<name>A0A2S0N9V9_9HYPH</name>
<dbReference type="PANTHER" id="PTHR12184:SF1">
    <property type="entry name" value="UBIQUINOL-CYTOCHROME-C REDUCTASE COMPLEX ASSEMBLY FACTOR 1"/>
    <property type="match status" value="1"/>
</dbReference>
<comment type="similarity">
    <text evidence="2">Belongs to the UPF0174 family.</text>
</comment>
<evidence type="ECO:0000259" key="3">
    <source>
        <dbReference type="Pfam" id="PF03981"/>
    </source>
</evidence>
<gene>
    <name evidence="4" type="ORF">C6569_06360</name>
</gene>
<dbReference type="AlphaFoldDB" id="A0A2S0N9V9"/>
<dbReference type="EMBL" id="CP027668">
    <property type="protein sequence ID" value="AVO44713.1"/>
    <property type="molecule type" value="Genomic_DNA"/>
</dbReference>
<protein>
    <submittedName>
        <fullName evidence="4">Ubiquinol-cytochrome C chaperone</fullName>
    </submittedName>
</protein>